<comment type="caution">
    <text evidence="1">The sequence shown here is derived from an EMBL/GenBank/DDBJ whole genome shotgun (WGS) entry which is preliminary data.</text>
</comment>
<accession>A0ACC5PN85</accession>
<gene>
    <name evidence="1" type="ORF">IFT41_10595</name>
</gene>
<dbReference type="Proteomes" id="UP000610459">
    <property type="component" value="Unassembled WGS sequence"/>
</dbReference>
<name>A0ACC5PN85_ENTAG</name>
<sequence>MRFFPLLMALFFVSGVSASECYPAFNEKDFIKAIGKKPEKVQVFKDGGTLRHQYSFRKDQTDEEAFGDNSEAEYEPQLYITVYEPPCPNRINIHFFANEDKSMNQVNVTLAGKAFEYLTGTSTTIFGNKLEKFKSVQRFESYDQKADSLFVRTGDSYSIQIHLK</sequence>
<organism evidence="1 2">
    <name type="scientific">Enterobacter agglomerans</name>
    <name type="common">Erwinia herbicola</name>
    <name type="synonym">Pantoea agglomerans</name>
    <dbReference type="NCBI Taxonomy" id="549"/>
    <lineage>
        <taxon>Bacteria</taxon>
        <taxon>Pseudomonadati</taxon>
        <taxon>Pseudomonadota</taxon>
        <taxon>Gammaproteobacteria</taxon>
        <taxon>Enterobacterales</taxon>
        <taxon>Erwiniaceae</taxon>
        <taxon>Pantoea</taxon>
        <taxon>Pantoea agglomerans group</taxon>
    </lineage>
</organism>
<keyword evidence="2" id="KW-1185">Reference proteome</keyword>
<dbReference type="EMBL" id="JACYNR010000005">
    <property type="protein sequence ID" value="MBD8126562.1"/>
    <property type="molecule type" value="Genomic_DNA"/>
</dbReference>
<evidence type="ECO:0000313" key="1">
    <source>
        <dbReference type="EMBL" id="MBD8126562.1"/>
    </source>
</evidence>
<proteinExistence type="predicted"/>
<protein>
    <submittedName>
        <fullName evidence="1">Uncharacterized protein</fullName>
    </submittedName>
</protein>
<evidence type="ECO:0000313" key="2">
    <source>
        <dbReference type="Proteomes" id="UP000610459"/>
    </source>
</evidence>
<reference evidence="1 2" key="1">
    <citation type="journal article" date="2020" name="FEMS Microbiol. Ecol.">
        <title>Temporal dynamics of bacterial communities during seed development and maturation.</title>
        <authorList>
            <person name="Chesneau G."/>
            <person name="Torres-Cortes G."/>
            <person name="Briand M."/>
            <person name="Darrasse A."/>
            <person name="Preveaux A."/>
            <person name="Marais C."/>
            <person name="Jacques M.A."/>
            <person name="Shade A."/>
            <person name="Barret M."/>
        </authorList>
    </citation>
    <scope>NUCLEOTIDE SEQUENCE [LARGE SCALE GENOMIC DNA]</scope>
    <source>
        <strain evidence="1 2">CFBP13709</strain>
    </source>
</reference>